<dbReference type="RefSeq" id="WP_119759470.1">
    <property type="nucleotide sequence ID" value="NZ_QYUM01000002.1"/>
</dbReference>
<dbReference type="GO" id="GO:0003677">
    <property type="term" value="F:DNA binding"/>
    <property type="evidence" value="ECO:0007669"/>
    <property type="project" value="InterPro"/>
</dbReference>
<evidence type="ECO:0000259" key="1">
    <source>
        <dbReference type="Pfam" id="PF08281"/>
    </source>
</evidence>
<dbReference type="CDD" id="cd06171">
    <property type="entry name" value="Sigma70_r4"/>
    <property type="match status" value="1"/>
</dbReference>
<dbReference type="InterPro" id="IPR013324">
    <property type="entry name" value="RNA_pol_sigma_r3/r4-like"/>
</dbReference>
<dbReference type="EMBL" id="QYUM01000004">
    <property type="protein sequence ID" value="RJF86115.1"/>
    <property type="molecule type" value="Genomic_DNA"/>
</dbReference>
<name>A0A418WPK7_9SPHN</name>
<gene>
    <name evidence="3" type="ORF">D3876_02195</name>
    <name evidence="2" type="ORF">D3876_20080</name>
</gene>
<organism evidence="3 4">
    <name type="scientific">Sphingomonas cavernae</name>
    <dbReference type="NCBI Taxonomy" id="2320861"/>
    <lineage>
        <taxon>Bacteria</taxon>
        <taxon>Pseudomonadati</taxon>
        <taxon>Pseudomonadota</taxon>
        <taxon>Alphaproteobacteria</taxon>
        <taxon>Sphingomonadales</taxon>
        <taxon>Sphingomonadaceae</taxon>
        <taxon>Sphingomonas</taxon>
    </lineage>
</organism>
<protein>
    <recommendedName>
        <fullName evidence="1">RNA polymerase sigma factor 70 region 4 type 2 domain-containing protein</fullName>
    </recommendedName>
</protein>
<dbReference type="GO" id="GO:0006352">
    <property type="term" value="P:DNA-templated transcription initiation"/>
    <property type="evidence" value="ECO:0007669"/>
    <property type="project" value="InterPro"/>
</dbReference>
<dbReference type="OrthoDB" id="7620544at2"/>
<dbReference type="Gene3D" id="1.10.10.10">
    <property type="entry name" value="Winged helix-like DNA-binding domain superfamily/Winged helix DNA-binding domain"/>
    <property type="match status" value="1"/>
</dbReference>
<evidence type="ECO:0000313" key="3">
    <source>
        <dbReference type="EMBL" id="RJF93192.1"/>
    </source>
</evidence>
<accession>A0A418WPK7</accession>
<dbReference type="InterPro" id="IPR013249">
    <property type="entry name" value="RNA_pol_sigma70_r4_t2"/>
</dbReference>
<dbReference type="Proteomes" id="UP000286100">
    <property type="component" value="Unassembled WGS sequence"/>
</dbReference>
<evidence type="ECO:0000313" key="4">
    <source>
        <dbReference type="Proteomes" id="UP000286100"/>
    </source>
</evidence>
<keyword evidence="4" id="KW-1185">Reference proteome</keyword>
<feature type="domain" description="RNA polymerase sigma factor 70 region 4 type 2" evidence="1">
    <location>
        <begin position="36"/>
        <end position="88"/>
    </location>
</feature>
<dbReference type="SUPFAM" id="SSF88659">
    <property type="entry name" value="Sigma3 and sigma4 domains of RNA polymerase sigma factors"/>
    <property type="match status" value="1"/>
</dbReference>
<proteinExistence type="predicted"/>
<reference evidence="3 4" key="1">
    <citation type="submission" date="2018-09" db="EMBL/GenBank/DDBJ databases">
        <authorList>
            <person name="Zhu H."/>
        </authorList>
    </citation>
    <scope>NUCLEOTIDE SEQUENCE [LARGE SCALE GENOMIC DNA]</scope>
    <source>
        <strain evidence="3 4">K2R01-6</strain>
    </source>
</reference>
<dbReference type="AlphaFoldDB" id="A0A418WPK7"/>
<comment type="caution">
    <text evidence="3">The sequence shown here is derived from an EMBL/GenBank/DDBJ whole genome shotgun (WGS) entry which is preliminary data.</text>
</comment>
<dbReference type="GO" id="GO:0016987">
    <property type="term" value="F:sigma factor activity"/>
    <property type="evidence" value="ECO:0007669"/>
    <property type="project" value="InterPro"/>
</dbReference>
<dbReference type="Pfam" id="PF08281">
    <property type="entry name" value="Sigma70_r4_2"/>
    <property type="match status" value="1"/>
</dbReference>
<sequence length="96" mass="11378">MLTSLVRMRARIARLQSIDRWPLPRLVRDPESERVRRIEDAIVSLPPQTREVFMMHRFENLGYDRIAHRLDLSIADVERHIAKALLRLCHALEDIL</sequence>
<evidence type="ECO:0000313" key="2">
    <source>
        <dbReference type="EMBL" id="RJF86115.1"/>
    </source>
</evidence>
<dbReference type="EMBL" id="QYUM01000002">
    <property type="protein sequence ID" value="RJF93192.1"/>
    <property type="molecule type" value="Genomic_DNA"/>
</dbReference>
<dbReference type="InterPro" id="IPR036388">
    <property type="entry name" value="WH-like_DNA-bd_sf"/>
</dbReference>